<keyword evidence="7 9" id="KW-1133">Transmembrane helix</keyword>
<sequence length="252" mass="26843">MNIGVFQAFLIALFYYFSQSPWFVGLGYWILYRPLVAGTIVGIILGNPVQGAIVGATINLLYLGFISAGGSLPGDPALAGYLGTALALSSGLDVNAALALAVPIGLLGTVIWFGRMTLDSIFVHWADRYAEEGNMRGIVIANVIAPQILLFTISFFPVFFASLYGPQAVKAVLDFLGANILHMLIVIGGMMPALGIALNLRSISGPDTMPFFFLGFLGAVYLKLDVIAIGIFALVIAFYVVKNRRVVSADGN</sequence>
<keyword evidence="4 10" id="KW-0762">Sugar transport</keyword>
<proteinExistence type="predicted"/>
<keyword evidence="6 9" id="KW-0812">Transmembrane</keyword>
<feature type="transmembrane region" description="Helical" evidence="9">
    <location>
        <begin position="94"/>
        <end position="114"/>
    </location>
</feature>
<evidence type="ECO:0000256" key="1">
    <source>
        <dbReference type="ARBA" id="ARBA00004651"/>
    </source>
</evidence>
<reference evidence="10" key="2">
    <citation type="journal article" date="2023" name="Biology">
        <title>Prokaryotic Life Associated with Coal-Fire Gas Vents Revealed by Metagenomics.</title>
        <authorList>
            <person name="Kadnikov V.V."/>
            <person name="Mardanov A.V."/>
            <person name="Beletsky A.V."/>
            <person name="Karnachuk O.V."/>
            <person name="Ravin N.V."/>
        </authorList>
    </citation>
    <scope>NUCLEOTIDE SEQUENCE</scope>
    <source>
        <strain evidence="10">Bu02</strain>
    </source>
</reference>
<dbReference type="PROSITE" id="PS51106">
    <property type="entry name" value="PTS_EIIC_TYPE_4"/>
    <property type="match status" value="1"/>
</dbReference>
<keyword evidence="8 9" id="KW-0472">Membrane</keyword>
<evidence type="ECO:0000256" key="5">
    <source>
        <dbReference type="ARBA" id="ARBA00022683"/>
    </source>
</evidence>
<evidence type="ECO:0000256" key="3">
    <source>
        <dbReference type="ARBA" id="ARBA00022475"/>
    </source>
</evidence>
<evidence type="ECO:0000256" key="4">
    <source>
        <dbReference type="ARBA" id="ARBA00022597"/>
    </source>
</evidence>
<feature type="transmembrane region" description="Helical" evidence="9">
    <location>
        <begin position="180"/>
        <end position="200"/>
    </location>
</feature>
<dbReference type="GO" id="GO:0005886">
    <property type="term" value="C:plasma membrane"/>
    <property type="evidence" value="ECO:0007669"/>
    <property type="project" value="UniProtKB-SubCell"/>
</dbReference>
<accession>A0AAT9LFD2</accession>
<evidence type="ECO:0000256" key="2">
    <source>
        <dbReference type="ARBA" id="ARBA00022448"/>
    </source>
</evidence>
<keyword evidence="3" id="KW-1003">Cell membrane</keyword>
<evidence type="ECO:0000313" key="10">
    <source>
        <dbReference type="EMBL" id="QUL99374.1"/>
    </source>
</evidence>
<dbReference type="InterPro" id="IPR004700">
    <property type="entry name" value="PTS_IIC_man"/>
</dbReference>
<dbReference type="PANTHER" id="PTHR32502">
    <property type="entry name" value="N-ACETYLGALACTOSAMINE PERMEASE II COMPONENT-RELATED"/>
    <property type="match status" value="1"/>
</dbReference>
<feature type="transmembrane region" description="Helical" evidence="9">
    <location>
        <begin position="53"/>
        <end position="74"/>
    </location>
</feature>
<dbReference type="Pfam" id="PF03609">
    <property type="entry name" value="EII-Sor"/>
    <property type="match status" value="1"/>
</dbReference>
<evidence type="ECO:0000256" key="7">
    <source>
        <dbReference type="ARBA" id="ARBA00022989"/>
    </source>
</evidence>
<evidence type="ECO:0000256" key="9">
    <source>
        <dbReference type="SAM" id="Phobius"/>
    </source>
</evidence>
<evidence type="ECO:0000256" key="6">
    <source>
        <dbReference type="ARBA" id="ARBA00022692"/>
    </source>
</evidence>
<evidence type="ECO:0000256" key="8">
    <source>
        <dbReference type="ARBA" id="ARBA00023136"/>
    </source>
</evidence>
<reference evidence="10" key="1">
    <citation type="submission" date="2020-10" db="EMBL/GenBank/DDBJ databases">
        <authorList>
            <person name="Kadnikov V."/>
            <person name="Beletsky A.V."/>
            <person name="Mardanov A.V."/>
            <person name="Karnachuk O.V."/>
            <person name="Ravin N.V."/>
        </authorList>
    </citation>
    <scope>NUCLEOTIDE SEQUENCE</scope>
    <source>
        <strain evidence="10">Bu02</strain>
    </source>
</reference>
<dbReference type="GO" id="GO:0009401">
    <property type="term" value="P:phosphoenolpyruvate-dependent sugar phosphotransferase system"/>
    <property type="evidence" value="ECO:0007669"/>
    <property type="project" value="UniProtKB-KW"/>
</dbReference>
<dbReference type="PANTHER" id="PTHR32502:SF8">
    <property type="entry name" value="N-ACETYLGALACTOSAMINE PERMEASE IIC COMPONENT 1"/>
    <property type="match status" value="1"/>
</dbReference>
<name>A0AAT9LFD2_9FIRM</name>
<comment type="subcellular location">
    <subcellularLocation>
        <location evidence="1">Cell membrane</location>
        <topology evidence="1">Multi-pass membrane protein</topology>
    </subcellularLocation>
</comment>
<dbReference type="KEGG" id="fcz:IMF26_04805"/>
<organism evidence="10">
    <name type="scientific">Candidatus Fermentithermobacillus carboniphilus</name>
    <dbReference type="NCBI Taxonomy" id="3085328"/>
    <lineage>
        <taxon>Bacteria</taxon>
        <taxon>Bacillati</taxon>
        <taxon>Bacillota</taxon>
        <taxon>Candidatus Fermentithermobacillia</taxon>
        <taxon>Candidatus Fermentithermobacillales</taxon>
        <taxon>Candidatus Fermentithermobacillaceae</taxon>
        <taxon>Candidatus Fermentithermobacillus</taxon>
    </lineage>
</organism>
<keyword evidence="5" id="KW-0598">Phosphotransferase system</keyword>
<dbReference type="InterPro" id="IPR050303">
    <property type="entry name" value="GatZ_KbaZ_carbometab"/>
</dbReference>
<keyword evidence="2" id="KW-0813">Transport</keyword>
<gene>
    <name evidence="10" type="ORF">IMF26_04805</name>
</gene>
<feature type="transmembrane region" description="Helical" evidence="9">
    <location>
        <begin position="135"/>
        <end position="160"/>
    </location>
</feature>
<dbReference type="EMBL" id="CP062796">
    <property type="protein sequence ID" value="QUL99374.1"/>
    <property type="molecule type" value="Genomic_DNA"/>
</dbReference>
<feature type="transmembrane region" description="Helical" evidence="9">
    <location>
        <begin position="212"/>
        <end position="241"/>
    </location>
</feature>
<protein>
    <submittedName>
        <fullName evidence="10">PTS sugar transporter subunit IIC</fullName>
    </submittedName>
</protein>
<dbReference type="AlphaFoldDB" id="A0AAT9LFD2"/>